<dbReference type="InterPro" id="IPR039422">
    <property type="entry name" value="MarR/SlyA-like"/>
</dbReference>
<name>A0ABW5DEF9_9HYPH</name>
<organism evidence="5 6">
    <name type="scientific">Chelativorans composti</name>
    <dbReference type="NCBI Taxonomy" id="768533"/>
    <lineage>
        <taxon>Bacteria</taxon>
        <taxon>Pseudomonadati</taxon>
        <taxon>Pseudomonadota</taxon>
        <taxon>Alphaproteobacteria</taxon>
        <taxon>Hyphomicrobiales</taxon>
        <taxon>Phyllobacteriaceae</taxon>
        <taxon>Chelativorans</taxon>
    </lineage>
</organism>
<dbReference type="PROSITE" id="PS01117">
    <property type="entry name" value="HTH_MARR_1"/>
    <property type="match status" value="1"/>
</dbReference>
<comment type="caution">
    <text evidence="5">The sequence shown here is derived from an EMBL/GenBank/DDBJ whole genome shotgun (WGS) entry which is preliminary data.</text>
</comment>
<dbReference type="EMBL" id="JBHUIR010000020">
    <property type="protein sequence ID" value="MFD2259302.1"/>
    <property type="molecule type" value="Genomic_DNA"/>
</dbReference>
<dbReference type="InterPro" id="IPR000835">
    <property type="entry name" value="HTH_MarR-typ"/>
</dbReference>
<dbReference type="InterPro" id="IPR023187">
    <property type="entry name" value="Tscrpt_reg_MarR-type_CS"/>
</dbReference>
<evidence type="ECO:0000259" key="4">
    <source>
        <dbReference type="PROSITE" id="PS50995"/>
    </source>
</evidence>
<dbReference type="Gene3D" id="1.10.10.10">
    <property type="entry name" value="Winged helix-like DNA-binding domain superfamily/Winged helix DNA-binding domain"/>
    <property type="match status" value="1"/>
</dbReference>
<evidence type="ECO:0000256" key="1">
    <source>
        <dbReference type="ARBA" id="ARBA00023015"/>
    </source>
</evidence>
<dbReference type="Pfam" id="PF01047">
    <property type="entry name" value="MarR"/>
    <property type="match status" value="1"/>
</dbReference>
<dbReference type="Proteomes" id="UP001597373">
    <property type="component" value="Unassembled WGS sequence"/>
</dbReference>
<evidence type="ECO:0000256" key="3">
    <source>
        <dbReference type="ARBA" id="ARBA00023163"/>
    </source>
</evidence>
<keyword evidence="1" id="KW-0805">Transcription regulation</keyword>
<dbReference type="PRINTS" id="PR00598">
    <property type="entry name" value="HTHMARR"/>
</dbReference>
<accession>A0ABW5DEF9</accession>
<keyword evidence="2" id="KW-0238">DNA-binding</keyword>
<dbReference type="InterPro" id="IPR036390">
    <property type="entry name" value="WH_DNA-bd_sf"/>
</dbReference>
<evidence type="ECO:0000313" key="5">
    <source>
        <dbReference type="EMBL" id="MFD2259302.1"/>
    </source>
</evidence>
<feature type="domain" description="HTH marR-type" evidence="4">
    <location>
        <begin position="7"/>
        <end position="141"/>
    </location>
</feature>
<keyword evidence="6" id="KW-1185">Reference proteome</keyword>
<sequence>MPRQVDPAGFGFLVADLARLIRADIDRRIEAAGIGVTPGEARVLVYIARYGKARQNVLAERIGLEAMTLSCYLDRLERQGLVQRSPDPSDRRAKLAELTPEAELVLDEIVRIGHEVRQLARGDLSEEEWLRLHAQLKAIRQHFSGE</sequence>
<dbReference type="SUPFAM" id="SSF46785">
    <property type="entry name" value="Winged helix' DNA-binding domain"/>
    <property type="match status" value="1"/>
</dbReference>
<keyword evidence="3" id="KW-0804">Transcription</keyword>
<dbReference type="InterPro" id="IPR036388">
    <property type="entry name" value="WH-like_DNA-bd_sf"/>
</dbReference>
<dbReference type="PANTHER" id="PTHR33164">
    <property type="entry name" value="TRANSCRIPTIONAL REGULATOR, MARR FAMILY"/>
    <property type="match status" value="1"/>
</dbReference>
<evidence type="ECO:0000313" key="6">
    <source>
        <dbReference type="Proteomes" id="UP001597373"/>
    </source>
</evidence>
<dbReference type="SMART" id="SM00347">
    <property type="entry name" value="HTH_MARR"/>
    <property type="match status" value="1"/>
</dbReference>
<gene>
    <name evidence="5" type="ORF">ACFSMZ_05945</name>
</gene>
<dbReference type="RefSeq" id="WP_345098681.1">
    <property type="nucleotide sequence ID" value="NZ_BAABGS010000018.1"/>
</dbReference>
<proteinExistence type="predicted"/>
<reference evidence="6" key="1">
    <citation type="journal article" date="2019" name="Int. J. Syst. Evol. Microbiol.">
        <title>The Global Catalogue of Microorganisms (GCM) 10K type strain sequencing project: providing services to taxonomists for standard genome sequencing and annotation.</title>
        <authorList>
            <consortium name="The Broad Institute Genomics Platform"/>
            <consortium name="The Broad Institute Genome Sequencing Center for Infectious Disease"/>
            <person name="Wu L."/>
            <person name="Ma J."/>
        </authorList>
    </citation>
    <scope>NUCLEOTIDE SEQUENCE [LARGE SCALE GENOMIC DNA]</scope>
    <source>
        <strain evidence="6">KCTC 23707</strain>
    </source>
</reference>
<dbReference type="PANTHER" id="PTHR33164:SF64">
    <property type="entry name" value="TRANSCRIPTIONAL REGULATOR SLYA"/>
    <property type="match status" value="1"/>
</dbReference>
<protein>
    <submittedName>
        <fullName evidence="5">MarR family winged helix-turn-helix transcriptional regulator</fullName>
    </submittedName>
</protein>
<evidence type="ECO:0000256" key="2">
    <source>
        <dbReference type="ARBA" id="ARBA00023125"/>
    </source>
</evidence>
<dbReference type="PROSITE" id="PS50995">
    <property type="entry name" value="HTH_MARR_2"/>
    <property type="match status" value="1"/>
</dbReference>